<proteinExistence type="predicted"/>
<dbReference type="CDD" id="cd06259">
    <property type="entry name" value="YdcF-like"/>
    <property type="match status" value="1"/>
</dbReference>
<feature type="transmembrane region" description="Helical" evidence="1">
    <location>
        <begin position="38"/>
        <end position="57"/>
    </location>
</feature>
<dbReference type="InterPro" id="IPR051599">
    <property type="entry name" value="Cell_Envelope_Assoc"/>
</dbReference>
<evidence type="ECO:0000313" key="3">
    <source>
        <dbReference type="EMBL" id="SDW43777.1"/>
    </source>
</evidence>
<evidence type="ECO:0000259" key="2">
    <source>
        <dbReference type="Pfam" id="PF02698"/>
    </source>
</evidence>
<dbReference type="Pfam" id="PF02698">
    <property type="entry name" value="DUF218"/>
    <property type="match status" value="1"/>
</dbReference>
<dbReference type="AlphaFoldDB" id="A0A1H2TJ29"/>
<feature type="domain" description="DUF218" evidence="2">
    <location>
        <begin position="80"/>
        <end position="246"/>
    </location>
</feature>
<name>A0A1H2TJ29_THIRO</name>
<dbReference type="GO" id="GO:0000270">
    <property type="term" value="P:peptidoglycan metabolic process"/>
    <property type="evidence" value="ECO:0007669"/>
    <property type="project" value="TreeGrafter"/>
</dbReference>
<dbReference type="InterPro" id="IPR014729">
    <property type="entry name" value="Rossmann-like_a/b/a_fold"/>
</dbReference>
<keyword evidence="1" id="KW-0812">Transmembrane</keyword>
<dbReference type="Gene3D" id="3.40.50.620">
    <property type="entry name" value="HUPs"/>
    <property type="match status" value="1"/>
</dbReference>
<dbReference type="PANTHER" id="PTHR30336">
    <property type="entry name" value="INNER MEMBRANE PROTEIN, PROBABLE PERMEASE"/>
    <property type="match status" value="1"/>
</dbReference>
<dbReference type="InterPro" id="IPR003848">
    <property type="entry name" value="DUF218"/>
</dbReference>
<keyword evidence="4" id="KW-1185">Reference proteome</keyword>
<protein>
    <submittedName>
        <fullName evidence="3">Uncharacterized SAM-binding protein YcdF, DUF218 family</fullName>
    </submittedName>
</protein>
<feature type="transmembrane region" description="Helical" evidence="1">
    <location>
        <begin position="12"/>
        <end position="31"/>
    </location>
</feature>
<reference evidence="4" key="1">
    <citation type="submission" date="2016-10" db="EMBL/GenBank/DDBJ databases">
        <authorList>
            <person name="Varghese N."/>
            <person name="Submissions S."/>
        </authorList>
    </citation>
    <scope>NUCLEOTIDE SEQUENCE [LARGE SCALE GENOMIC DNA]</scope>
    <source>
        <strain evidence="4">DSM 217</strain>
    </source>
</reference>
<evidence type="ECO:0000313" key="4">
    <source>
        <dbReference type="Proteomes" id="UP000198816"/>
    </source>
</evidence>
<keyword evidence="1" id="KW-1133">Transmembrane helix</keyword>
<accession>A0A1H2TJ29</accession>
<evidence type="ECO:0000256" key="1">
    <source>
        <dbReference type="SAM" id="Phobius"/>
    </source>
</evidence>
<organism evidence="3 4">
    <name type="scientific">Thiocapsa roseopersicina</name>
    <dbReference type="NCBI Taxonomy" id="1058"/>
    <lineage>
        <taxon>Bacteria</taxon>
        <taxon>Pseudomonadati</taxon>
        <taxon>Pseudomonadota</taxon>
        <taxon>Gammaproteobacteria</taxon>
        <taxon>Chromatiales</taxon>
        <taxon>Chromatiaceae</taxon>
        <taxon>Thiocapsa</taxon>
    </lineage>
</organism>
<dbReference type="OrthoDB" id="9809813at2"/>
<keyword evidence="1" id="KW-0472">Membrane</keyword>
<sequence>MLYIDKLLSQLAYPLGLSLVLALLALLLLVAGRRRSGLFALSVGILWLVLWSIPIVSDGLRLSLEGRFAREAVGALPVADAVVVLGGGIRGGPPDWPDPDLGRASDRVWHAARIHHAGKAARVIVSGGSMPWAGERRSEADAMLRFLADLGVPSDAILLEGRSRNTRENALYTAEILSAQGIDRVLLVTSALHMPRALATFRAVGIDAVPAPTDFEVMPESAHLMRWLPDAEALSDSTRALKEYVGWWVYRWRGWAES</sequence>
<dbReference type="PANTHER" id="PTHR30336:SF4">
    <property type="entry name" value="ENVELOPE BIOGENESIS FACTOR ELYC"/>
    <property type="match status" value="1"/>
</dbReference>
<gene>
    <name evidence="3" type="ORF">SAMN05421783_10413</name>
</gene>
<dbReference type="RefSeq" id="WP_093029058.1">
    <property type="nucleotide sequence ID" value="NZ_FNNZ01000004.1"/>
</dbReference>
<dbReference type="GO" id="GO:0043164">
    <property type="term" value="P:Gram-negative-bacterium-type cell wall biogenesis"/>
    <property type="evidence" value="ECO:0007669"/>
    <property type="project" value="TreeGrafter"/>
</dbReference>
<dbReference type="STRING" id="1058.SAMN05421783_10413"/>
<dbReference type="Proteomes" id="UP000198816">
    <property type="component" value="Unassembled WGS sequence"/>
</dbReference>
<dbReference type="EMBL" id="FNNZ01000004">
    <property type="protein sequence ID" value="SDW43777.1"/>
    <property type="molecule type" value="Genomic_DNA"/>
</dbReference>
<dbReference type="GO" id="GO:0005886">
    <property type="term" value="C:plasma membrane"/>
    <property type="evidence" value="ECO:0007669"/>
    <property type="project" value="TreeGrafter"/>
</dbReference>